<sequence>MDISLLGSLAGGIGLFLLGMHLMTQGLRQAAGKSLKRALHAATESRIRGLLSGTLITAIVQSSSAVTVATIGFVNAGLLSTSQSVAVIYGCNIGTTMTSWLVALIGFKIKISAFALPIIAIGMLLNLVSPREKLKQIGFALAGFGVFFIGLDFLKESFEGLEATINLAAFTDLPFSTLLFLLAGFVLTFLMQSSSASMAITLSLAATGSITMTAAASLVIGANLGTTTTAMLAVLGATSNAKRIASAHVIFNLVTGCVGYALLLIFSSQIDQLNASSISMVTLLALFHTFFNLLGVAIMWPLTTPMVTFLEKRFQTQEENISKPRYLDKNILSTPYLAVEAIAQELGRVSRLSTGMALAAISEEGTNPPQMERDLNSVSSLVSQIAAFNQKVAQQNLDTEISNILPSSLRVARYLNEVARLSSRLVDYQNALDNIDDNGVQRSVYLFKKDISELLNVSRIIKEGDTDSEPARVLLKKLEHDYQQIKNDILNSASTGKLAPEESVLLLDAISHLRRLAEQAEKASTYWSSILPMQHRNAPLIEPKIKAEVQASQANPQ</sequence>
<evidence type="ECO:0000313" key="9">
    <source>
        <dbReference type="Proteomes" id="UP000324760"/>
    </source>
</evidence>
<dbReference type="NCBIfam" id="NF037997">
    <property type="entry name" value="Na_Pi_symport"/>
    <property type="match status" value="1"/>
</dbReference>
<evidence type="ECO:0000256" key="6">
    <source>
        <dbReference type="SAM" id="Coils"/>
    </source>
</evidence>
<comment type="subcellular location">
    <subcellularLocation>
        <location evidence="1">Cell membrane</location>
        <topology evidence="1">Multi-pass membrane protein</topology>
    </subcellularLocation>
</comment>
<dbReference type="InterPro" id="IPR003841">
    <property type="entry name" value="Na/Pi_transpt"/>
</dbReference>
<name>A0A5P1R9F1_9GAMM</name>
<accession>A0A5P1R9F1</accession>
<evidence type="ECO:0000256" key="4">
    <source>
        <dbReference type="ARBA" id="ARBA00022989"/>
    </source>
</evidence>
<proteinExistence type="predicted"/>
<evidence type="ECO:0000256" key="7">
    <source>
        <dbReference type="SAM" id="Phobius"/>
    </source>
</evidence>
<dbReference type="PANTHER" id="PTHR10010:SF46">
    <property type="entry name" value="SODIUM-DEPENDENT PHOSPHATE TRANSPORT PROTEIN 2B"/>
    <property type="match status" value="1"/>
</dbReference>
<feature type="transmembrane region" description="Helical" evidence="7">
    <location>
        <begin position="54"/>
        <end position="74"/>
    </location>
</feature>
<feature type="transmembrane region" description="Helical" evidence="7">
    <location>
        <begin position="86"/>
        <end position="105"/>
    </location>
</feature>
<reference evidence="8 9" key="1">
    <citation type="journal article" date="2019" name="Biochem. Eng. J.">
        <title>Metabolic engineering of the marine bacteria Neptunomonas concharum for the production of acetoin and meso-2,3-butanediol from acetate.</title>
        <authorList>
            <person name="Li W."/>
            <person name="Pu N."/>
            <person name="Liu C.-X."/>
            <person name="Yuan Q.-P."/>
            <person name="Li Z.-J."/>
        </authorList>
    </citation>
    <scope>NUCLEOTIDE SEQUENCE [LARGE SCALE GENOMIC DNA]</scope>
    <source>
        <strain evidence="8 9">JCM17730</strain>
    </source>
</reference>
<dbReference type="PANTHER" id="PTHR10010">
    <property type="entry name" value="SOLUTE CARRIER FAMILY 34 SODIUM PHOSPHATE , MEMBER 2-RELATED"/>
    <property type="match status" value="1"/>
</dbReference>
<gene>
    <name evidence="8" type="ORF">F0U83_03935</name>
</gene>
<keyword evidence="5 7" id="KW-0472">Membrane</keyword>
<feature type="transmembrane region" description="Helical" evidence="7">
    <location>
        <begin position="136"/>
        <end position="153"/>
    </location>
</feature>
<feature type="coiled-coil region" evidence="6">
    <location>
        <begin position="411"/>
        <end position="438"/>
    </location>
</feature>
<organism evidence="8 9">
    <name type="scientific">Neptunomonas concharum</name>
    <dbReference type="NCBI Taxonomy" id="1031538"/>
    <lineage>
        <taxon>Bacteria</taxon>
        <taxon>Pseudomonadati</taxon>
        <taxon>Pseudomonadota</taxon>
        <taxon>Gammaproteobacteria</taxon>
        <taxon>Oceanospirillales</taxon>
        <taxon>Oceanospirillaceae</taxon>
        <taxon>Neptunomonas</taxon>
    </lineage>
</organism>
<dbReference type="EMBL" id="CP043869">
    <property type="protein sequence ID" value="QEQ95922.1"/>
    <property type="molecule type" value="Genomic_DNA"/>
</dbReference>
<dbReference type="GO" id="GO:0044341">
    <property type="term" value="P:sodium-dependent phosphate transport"/>
    <property type="evidence" value="ECO:0007669"/>
    <property type="project" value="InterPro"/>
</dbReference>
<keyword evidence="4 7" id="KW-1133">Transmembrane helix</keyword>
<dbReference type="OrthoDB" id="9763003at2"/>
<dbReference type="KEGG" id="ncu:F0U83_03935"/>
<evidence type="ECO:0000256" key="3">
    <source>
        <dbReference type="ARBA" id="ARBA00022692"/>
    </source>
</evidence>
<dbReference type="GO" id="GO:0005886">
    <property type="term" value="C:plasma membrane"/>
    <property type="evidence" value="ECO:0007669"/>
    <property type="project" value="UniProtKB-SubCell"/>
</dbReference>
<evidence type="ECO:0000256" key="1">
    <source>
        <dbReference type="ARBA" id="ARBA00004651"/>
    </source>
</evidence>
<evidence type="ECO:0000313" key="8">
    <source>
        <dbReference type="EMBL" id="QEQ95922.1"/>
    </source>
</evidence>
<dbReference type="AlphaFoldDB" id="A0A5P1R9F1"/>
<dbReference type="RefSeq" id="WP_138986627.1">
    <property type="nucleotide sequence ID" value="NZ_CP043869.1"/>
</dbReference>
<evidence type="ECO:0000256" key="5">
    <source>
        <dbReference type="ARBA" id="ARBA00023136"/>
    </source>
</evidence>
<keyword evidence="3 7" id="KW-0812">Transmembrane</keyword>
<dbReference type="GO" id="GO:0005436">
    <property type="term" value="F:sodium:phosphate symporter activity"/>
    <property type="evidence" value="ECO:0007669"/>
    <property type="project" value="InterPro"/>
</dbReference>
<feature type="transmembrane region" description="Helical" evidence="7">
    <location>
        <begin position="173"/>
        <end position="190"/>
    </location>
</feature>
<protein>
    <submittedName>
        <fullName evidence="8">Na/Pi cotransporter family protein</fullName>
    </submittedName>
</protein>
<feature type="transmembrane region" description="Helical" evidence="7">
    <location>
        <begin position="202"/>
        <end position="224"/>
    </location>
</feature>
<evidence type="ECO:0000256" key="2">
    <source>
        <dbReference type="ARBA" id="ARBA00022475"/>
    </source>
</evidence>
<feature type="transmembrane region" description="Helical" evidence="7">
    <location>
        <begin position="278"/>
        <end position="302"/>
    </location>
</feature>
<keyword evidence="2" id="KW-1003">Cell membrane</keyword>
<keyword evidence="9" id="KW-1185">Reference proteome</keyword>
<keyword evidence="6" id="KW-0175">Coiled coil</keyword>
<feature type="transmembrane region" description="Helical" evidence="7">
    <location>
        <begin position="111"/>
        <end position="129"/>
    </location>
</feature>
<feature type="transmembrane region" description="Helical" evidence="7">
    <location>
        <begin position="244"/>
        <end position="266"/>
    </location>
</feature>
<dbReference type="Proteomes" id="UP000324760">
    <property type="component" value="Chromosome"/>
</dbReference>
<dbReference type="Pfam" id="PF02690">
    <property type="entry name" value="Na_Pi_cotrans"/>
    <property type="match status" value="2"/>
</dbReference>